<feature type="domain" description="Competence protein CoiA nuclease-like" evidence="1">
    <location>
        <begin position="74"/>
        <end position="216"/>
    </location>
</feature>
<accession>A0AAP8TSU5</accession>
<dbReference type="Pfam" id="PF25164">
    <property type="entry name" value="CoiA_N"/>
    <property type="match status" value="1"/>
</dbReference>
<gene>
    <name evidence="3" type="ORF">CD158_07955</name>
</gene>
<protein>
    <recommendedName>
        <fullName evidence="5">Competence protein CoiA</fullName>
    </recommendedName>
</protein>
<dbReference type="InterPro" id="IPR057253">
    <property type="entry name" value="CoiA-like_N"/>
</dbReference>
<evidence type="ECO:0008006" key="5">
    <source>
        <dbReference type="Google" id="ProtNLM"/>
    </source>
</evidence>
<evidence type="ECO:0000313" key="4">
    <source>
        <dbReference type="Proteomes" id="UP000242470"/>
    </source>
</evidence>
<evidence type="ECO:0000259" key="1">
    <source>
        <dbReference type="Pfam" id="PF06054"/>
    </source>
</evidence>
<dbReference type="Pfam" id="PF06054">
    <property type="entry name" value="CoiA_nuc"/>
    <property type="match status" value="1"/>
</dbReference>
<proteinExistence type="predicted"/>
<dbReference type="InterPro" id="IPR010330">
    <property type="entry name" value="CoiA_nuc"/>
</dbReference>
<evidence type="ECO:0000313" key="3">
    <source>
        <dbReference type="EMBL" id="PNZ66694.1"/>
    </source>
</evidence>
<feature type="domain" description="Competence protein CoiA-like N-terminal" evidence="2">
    <location>
        <begin position="34"/>
        <end position="67"/>
    </location>
</feature>
<dbReference type="Proteomes" id="UP000242470">
    <property type="component" value="Unassembled WGS sequence"/>
</dbReference>
<evidence type="ECO:0000259" key="2">
    <source>
        <dbReference type="Pfam" id="PF25164"/>
    </source>
</evidence>
<comment type="caution">
    <text evidence="3">The sequence shown here is derived from an EMBL/GenBank/DDBJ whole genome shotgun (WGS) entry which is preliminary data.</text>
</comment>
<dbReference type="EMBL" id="PPQW01000055">
    <property type="protein sequence ID" value="PNZ66694.1"/>
    <property type="molecule type" value="Genomic_DNA"/>
</dbReference>
<dbReference type="AlphaFoldDB" id="A0AAP8TSU5"/>
<name>A0AAP8TSU5_9STAP</name>
<reference evidence="3 4" key="1">
    <citation type="submission" date="2017-08" db="EMBL/GenBank/DDBJ databases">
        <title>Draft genome sequences of 64 type strains of genus Staph aureus.</title>
        <authorList>
            <person name="Cole K."/>
            <person name="Golubchik T."/>
            <person name="Russell J."/>
            <person name="Foster D."/>
            <person name="Llewelyn M."/>
            <person name="Wilson D."/>
            <person name="Crook D."/>
            <person name="Paul J."/>
        </authorList>
    </citation>
    <scope>NUCLEOTIDE SEQUENCE [LARGE SCALE GENOMIC DNA]</scope>
    <source>
        <strain evidence="3 4">NCTC 12101</strain>
    </source>
</reference>
<organism evidence="3 4">
    <name type="scientific">Staphylococcus auricularis</name>
    <dbReference type="NCBI Taxonomy" id="29379"/>
    <lineage>
        <taxon>Bacteria</taxon>
        <taxon>Bacillati</taxon>
        <taxon>Bacillota</taxon>
        <taxon>Bacilli</taxon>
        <taxon>Bacillales</taxon>
        <taxon>Staphylococcaceae</taxon>
        <taxon>Staphylococcus</taxon>
    </lineage>
</organism>
<sequence>MDVKGLKSTFRWEEKQLLFAKDANQQYVWAVNAVKGEHYVCPHCERPVILKHGMKTRPHFAHMRHDHGTCSYGENMTHYDAKYMLAQQLKEAGYEVNIEPHISSINQYPDLLVDEQHVLEIQLSNIPINVLQQRTQRLMDAGFDVRWVIANPVYYQHVIKLSQYESACIETRTRELYAWCSTSQRLYIYDALQHIGGNRFYARRRVANLSTLFKQDIMPFEGKVLKMSGDKICRYLNGCKRQQSVHQPTLSAQYQLRFTDEDVCYFCGFILPNQLYIQAHPIYWQLQLIIMIEKDQFDIQQLLQLMKPRAFACNFNQDQLIKHTIKQYVQLYQQLKYYSVQKKL</sequence>